<protein>
    <submittedName>
        <fullName evidence="2">Uncharacterized protein</fullName>
    </submittedName>
</protein>
<feature type="non-terminal residue" evidence="2">
    <location>
        <position position="149"/>
    </location>
</feature>
<dbReference type="InterPro" id="IPR037789">
    <property type="entry name" value="FIP_classI"/>
</dbReference>
<proteinExistence type="predicted"/>
<dbReference type="Proteomes" id="UP000288216">
    <property type="component" value="Unassembled WGS sequence"/>
</dbReference>
<feature type="non-terminal residue" evidence="2">
    <location>
        <position position="1"/>
    </location>
</feature>
<comment type="caution">
    <text evidence="2">The sequence shown here is derived from an EMBL/GenBank/DDBJ whole genome shotgun (WGS) entry which is preliminary data.</text>
</comment>
<evidence type="ECO:0000313" key="3">
    <source>
        <dbReference type="Proteomes" id="UP000288216"/>
    </source>
</evidence>
<dbReference type="OrthoDB" id="8956628at2759"/>
<feature type="compositionally biased region" description="Basic and acidic residues" evidence="1">
    <location>
        <begin position="130"/>
        <end position="149"/>
    </location>
</feature>
<organism evidence="2 3">
    <name type="scientific">Scyliorhinus torazame</name>
    <name type="common">Cloudy catshark</name>
    <name type="synonym">Catulus torazame</name>
    <dbReference type="NCBI Taxonomy" id="75743"/>
    <lineage>
        <taxon>Eukaryota</taxon>
        <taxon>Metazoa</taxon>
        <taxon>Chordata</taxon>
        <taxon>Craniata</taxon>
        <taxon>Vertebrata</taxon>
        <taxon>Chondrichthyes</taxon>
        <taxon>Elasmobranchii</taxon>
        <taxon>Galeomorphii</taxon>
        <taxon>Galeoidea</taxon>
        <taxon>Carcharhiniformes</taxon>
        <taxon>Scyliorhinidae</taxon>
        <taxon>Scyliorhinus</taxon>
    </lineage>
</organism>
<feature type="compositionally biased region" description="Basic residues" evidence="1">
    <location>
        <begin position="90"/>
        <end position="100"/>
    </location>
</feature>
<evidence type="ECO:0000256" key="1">
    <source>
        <dbReference type="SAM" id="MobiDB-lite"/>
    </source>
</evidence>
<feature type="region of interest" description="Disordered" evidence="1">
    <location>
        <begin position="53"/>
        <end position="149"/>
    </location>
</feature>
<dbReference type="AlphaFoldDB" id="A0A401QIH5"/>
<dbReference type="PANTHER" id="PTHR15746:SF22">
    <property type="entry name" value="RAB11 FAMILY-INTERACTING PROTEIN 1"/>
    <property type="match status" value="1"/>
</dbReference>
<name>A0A401QIH5_SCYTO</name>
<feature type="compositionally biased region" description="Polar residues" evidence="1">
    <location>
        <begin position="104"/>
        <end position="127"/>
    </location>
</feature>
<dbReference type="EMBL" id="BFAA01128856">
    <property type="protein sequence ID" value="GCB85166.1"/>
    <property type="molecule type" value="Genomic_DNA"/>
</dbReference>
<gene>
    <name evidence="2" type="ORF">scyTo_0025800</name>
</gene>
<reference evidence="2 3" key="1">
    <citation type="journal article" date="2018" name="Nat. Ecol. Evol.">
        <title>Shark genomes provide insights into elasmobranch evolution and the origin of vertebrates.</title>
        <authorList>
            <person name="Hara Y"/>
            <person name="Yamaguchi K"/>
            <person name="Onimaru K"/>
            <person name="Kadota M"/>
            <person name="Koyanagi M"/>
            <person name="Keeley SD"/>
            <person name="Tatsumi K"/>
            <person name="Tanaka K"/>
            <person name="Motone F"/>
            <person name="Kageyama Y"/>
            <person name="Nozu R"/>
            <person name="Adachi N"/>
            <person name="Nishimura O"/>
            <person name="Nakagawa R"/>
            <person name="Tanegashima C"/>
            <person name="Kiyatake I"/>
            <person name="Matsumoto R"/>
            <person name="Murakumo K"/>
            <person name="Nishida K"/>
            <person name="Terakita A"/>
            <person name="Kuratani S"/>
            <person name="Sato K"/>
            <person name="Hyodo S Kuraku.S."/>
        </authorList>
    </citation>
    <scope>NUCLEOTIDE SEQUENCE [LARGE SCALE GENOMIC DNA]</scope>
</reference>
<keyword evidence="3" id="KW-1185">Reference proteome</keyword>
<sequence length="149" mass="16345">WHKLCSKNGKKEKERGEIEADIRFVRNNMTASMFDLSMKDNSRSTLGRLKDKLKGKKKGGFSDSASAIVPSIGTPGDSDDDDAVAPVTEKKKKSKLKRLFPKSNLQRTSLSQSMSVIPTAPSTSPGNPSKAKDFGKEDFTEIKLHDSAE</sequence>
<dbReference type="GO" id="GO:0045055">
    <property type="term" value="P:regulated exocytosis"/>
    <property type="evidence" value="ECO:0007669"/>
    <property type="project" value="TreeGrafter"/>
</dbReference>
<dbReference type="PANTHER" id="PTHR15746">
    <property type="entry name" value="RAB11-RELATED"/>
    <property type="match status" value="1"/>
</dbReference>
<evidence type="ECO:0000313" key="2">
    <source>
        <dbReference type="EMBL" id="GCB85166.1"/>
    </source>
</evidence>
<accession>A0A401QIH5</accession>
<dbReference type="GO" id="GO:0031267">
    <property type="term" value="F:small GTPase binding"/>
    <property type="evidence" value="ECO:0007669"/>
    <property type="project" value="InterPro"/>
</dbReference>
<dbReference type="STRING" id="75743.A0A401QIH5"/>